<keyword evidence="2 10" id="KW-0238">DNA-binding</keyword>
<evidence type="ECO:0000256" key="2">
    <source>
        <dbReference type="ARBA" id="ARBA00023125"/>
    </source>
</evidence>
<dbReference type="EMBL" id="BPMT01000004">
    <property type="protein sequence ID" value="GIZ92382.1"/>
    <property type="molecule type" value="Genomic_DNA"/>
</dbReference>
<dbReference type="SUPFAM" id="SSF46689">
    <property type="entry name" value="Homeodomain-like"/>
    <property type="match status" value="1"/>
</dbReference>
<accession>A0A142INZ3</accession>
<dbReference type="PANTHER" id="PTHR47918">
    <property type="entry name" value="DNA-BINDING PROTEIN FIS"/>
    <property type="match status" value="1"/>
</dbReference>
<dbReference type="EMBL" id="SSFO01000006">
    <property type="protein sequence ID" value="TXI36003.1"/>
    <property type="molecule type" value="Genomic_DNA"/>
</dbReference>
<evidence type="ECO:0000313" key="10">
    <source>
        <dbReference type="EMBL" id="TXI36003.1"/>
    </source>
</evidence>
<organism evidence="10 12">
    <name type="scientific">Aquipseudomonas alcaligenes</name>
    <name type="common">Pseudomonas alcaligenes</name>
    <dbReference type="NCBI Taxonomy" id="43263"/>
    <lineage>
        <taxon>Bacteria</taxon>
        <taxon>Pseudomonadati</taxon>
        <taxon>Pseudomonadota</taxon>
        <taxon>Gammaproteobacteria</taxon>
        <taxon>Pseudomonadales</taxon>
        <taxon>Pseudomonadaceae</taxon>
        <taxon>Aquipseudomonas</taxon>
    </lineage>
</organism>
<evidence type="ECO:0000256" key="1">
    <source>
        <dbReference type="ARBA" id="ARBA00008559"/>
    </source>
</evidence>
<evidence type="ECO:0000313" key="6">
    <source>
        <dbReference type="EMBL" id="GIZ92382.1"/>
    </source>
</evidence>
<dbReference type="EMBL" id="JAODZF010000010">
    <property type="protein sequence ID" value="MDH0143793.1"/>
    <property type="molecule type" value="Genomic_DNA"/>
</dbReference>
<dbReference type="Proteomes" id="UP001158058">
    <property type="component" value="Unassembled WGS sequence"/>
</dbReference>
<dbReference type="Proteomes" id="UP001158730">
    <property type="component" value="Unassembled WGS sequence"/>
</dbReference>
<dbReference type="GO" id="GO:0006355">
    <property type="term" value="P:regulation of DNA-templated transcription"/>
    <property type="evidence" value="ECO:0007669"/>
    <property type="project" value="InterPro"/>
</dbReference>
<dbReference type="PANTHER" id="PTHR47918:SF1">
    <property type="entry name" value="DNA-BINDING PROTEIN FIS"/>
    <property type="match status" value="1"/>
</dbReference>
<dbReference type="Proteomes" id="UP000321110">
    <property type="component" value="Unassembled WGS sequence"/>
</dbReference>
<evidence type="ECO:0000313" key="9">
    <source>
        <dbReference type="EMBL" id="SIQ19413.1"/>
    </source>
</evidence>
<dbReference type="InterPro" id="IPR050207">
    <property type="entry name" value="Trans_regulatory_Fis"/>
</dbReference>
<dbReference type="InterPro" id="IPR005412">
    <property type="entry name" value="Fis_DNA-bd"/>
</dbReference>
<sequence length="111" mass="12530">MTRMTEPFFEQSVFDGAVPVSDNANLKQHLNTPFEQGQTLRDSVEKALHNYFAHLEGADVTDVYNLVLTEVEAPLLETVMNHVKGNQTKASELLGLNRGTLRKKLKQYDLL</sequence>
<protein>
    <recommendedName>
        <fullName evidence="3">Putative Fis-like DNA-binding protein</fullName>
    </recommendedName>
</protein>
<dbReference type="Proteomes" id="UP000887212">
    <property type="component" value="Unassembled WGS sequence"/>
</dbReference>
<reference evidence="9 11" key="1">
    <citation type="submission" date="2017-01" db="EMBL/GenBank/DDBJ databases">
        <authorList>
            <person name="Mah S.A."/>
            <person name="Swanson W.J."/>
            <person name="Moy G.W."/>
            <person name="Vacquier V.D."/>
        </authorList>
    </citation>
    <scope>NUCLEOTIDE SEQUENCE [LARGE SCALE GENOMIC DNA]</scope>
    <source>
        <strain evidence="9 11">RU36E</strain>
    </source>
</reference>
<dbReference type="InterPro" id="IPR009057">
    <property type="entry name" value="Homeodomain-like_sf"/>
</dbReference>
<dbReference type="EMBL" id="FTMP01000002">
    <property type="protein sequence ID" value="SIQ19413.1"/>
    <property type="molecule type" value="Genomic_DNA"/>
</dbReference>
<dbReference type="EMBL" id="BPMS01000004">
    <property type="protein sequence ID" value="GIZ88041.1"/>
    <property type="molecule type" value="Genomic_DNA"/>
</dbReference>
<dbReference type="GeneID" id="42929419"/>
<evidence type="ECO:0000313" key="8">
    <source>
        <dbReference type="EMBL" id="MDH1054952.1"/>
    </source>
</evidence>
<evidence type="ECO:0000313" key="12">
    <source>
        <dbReference type="Proteomes" id="UP000321110"/>
    </source>
</evidence>
<dbReference type="Pfam" id="PF02954">
    <property type="entry name" value="HTH_8"/>
    <property type="match status" value="1"/>
</dbReference>
<dbReference type="Proteomes" id="UP000887228">
    <property type="component" value="Unassembled WGS sequence"/>
</dbReference>
<evidence type="ECO:0000313" key="13">
    <source>
        <dbReference type="Proteomes" id="UP000887228"/>
    </source>
</evidence>
<gene>
    <name evidence="10" type="primary">fis</name>
    <name evidence="10" type="ORF">E6Q69_00295</name>
    <name evidence="5" type="ORF">KAM435_13680</name>
    <name evidence="6" type="ORF">KAM436_13500</name>
    <name evidence="8" type="ORF">N5C05_09300</name>
    <name evidence="7" type="ORF">N7380_15885</name>
    <name evidence="9" type="ORF">SAMN05878282_102633</name>
</gene>
<dbReference type="RefSeq" id="WP_021701445.1">
    <property type="nucleotide sequence ID" value="NZ_AP024354.1"/>
</dbReference>
<dbReference type="PRINTS" id="PR01591">
    <property type="entry name" value="DNABINDNGFIS"/>
</dbReference>
<evidence type="ECO:0000259" key="4">
    <source>
        <dbReference type="Pfam" id="PF02954"/>
    </source>
</evidence>
<reference evidence="10 12" key="2">
    <citation type="submission" date="2018-09" db="EMBL/GenBank/DDBJ databases">
        <title>Metagenome Assembled Genomes from an Advanced Water Purification Facility.</title>
        <authorList>
            <person name="Stamps B.W."/>
            <person name="Spear J.R."/>
        </authorList>
    </citation>
    <scope>NUCLEOTIDE SEQUENCE [LARGE SCALE GENOMIC DNA]</scope>
    <source>
        <strain evidence="10">Bin_52_1</strain>
    </source>
</reference>
<dbReference type="PIRSF" id="PIRSF002097">
    <property type="entry name" value="DNA-binding_Fis"/>
    <property type="match status" value="1"/>
</dbReference>
<dbReference type="AlphaFoldDB" id="A0A142INZ3"/>
<reference evidence="7" key="4">
    <citation type="submission" date="2022-09" db="EMBL/GenBank/DDBJ databases">
        <title>Intensive care unit water sources are persistently colonized with multi-drug resistant bacteria and are the site of extensive horizontal gene transfer of antibiotic resistance genes.</title>
        <authorList>
            <person name="Diorio-Toth L."/>
        </authorList>
    </citation>
    <scope>NUCLEOTIDE SEQUENCE</scope>
    <source>
        <strain evidence="8">GD03990</strain>
        <strain evidence="7">GD04146</strain>
    </source>
</reference>
<dbReference type="NCBIfam" id="NF001659">
    <property type="entry name" value="PRK00430.1"/>
    <property type="match status" value="1"/>
</dbReference>
<evidence type="ECO:0000313" key="11">
    <source>
        <dbReference type="Proteomes" id="UP000185841"/>
    </source>
</evidence>
<feature type="domain" description="DNA binding HTH" evidence="4">
    <location>
        <begin position="68"/>
        <end position="108"/>
    </location>
</feature>
<proteinExistence type="inferred from homology"/>
<comment type="similarity">
    <text evidence="1">Belongs to the transcriptional regulatory Fis family.</text>
</comment>
<dbReference type="Gene3D" id="1.10.10.60">
    <property type="entry name" value="Homeodomain-like"/>
    <property type="match status" value="1"/>
</dbReference>
<evidence type="ECO:0000313" key="5">
    <source>
        <dbReference type="EMBL" id="GIZ88041.1"/>
    </source>
</evidence>
<dbReference type="PRINTS" id="PR01590">
    <property type="entry name" value="HTHFIS"/>
</dbReference>
<dbReference type="KEGG" id="palc:A0T30_06460"/>
<dbReference type="InterPro" id="IPR002197">
    <property type="entry name" value="HTH_Fis"/>
</dbReference>
<evidence type="ECO:0000313" key="7">
    <source>
        <dbReference type="EMBL" id="MDH0143793.1"/>
    </source>
</evidence>
<reference evidence="5 13" key="3">
    <citation type="submission" date="2021-07" db="EMBL/GenBank/DDBJ databases">
        <title>Whole genome sequencing of carbapenem-resistant Pseudomonas spp. isolated in Japan.</title>
        <authorList>
            <person name="Suzuki M."/>
            <person name="Maehana S."/>
            <person name="Kitasato H."/>
        </authorList>
    </citation>
    <scope>NUCLEOTIDE SEQUENCE</scope>
    <source>
        <strain evidence="5">KAM435</strain>
        <strain evidence="6 13">KAM436</strain>
    </source>
</reference>
<dbReference type="EMBL" id="JAOBYN010000007">
    <property type="protein sequence ID" value="MDH1054952.1"/>
    <property type="molecule type" value="Genomic_DNA"/>
</dbReference>
<evidence type="ECO:0000256" key="3">
    <source>
        <dbReference type="ARBA" id="ARBA00029540"/>
    </source>
</evidence>
<name>A0A142INZ3_AQUAC</name>
<dbReference type="GO" id="GO:0043565">
    <property type="term" value="F:sequence-specific DNA binding"/>
    <property type="evidence" value="ECO:0007669"/>
    <property type="project" value="InterPro"/>
</dbReference>
<dbReference type="Proteomes" id="UP000185841">
    <property type="component" value="Unassembled WGS sequence"/>
</dbReference>